<dbReference type="InterPro" id="IPR036388">
    <property type="entry name" value="WH-like_DNA-bd_sf"/>
</dbReference>
<dbReference type="InterPro" id="IPR011711">
    <property type="entry name" value="GntR_C"/>
</dbReference>
<dbReference type="InterPro" id="IPR000524">
    <property type="entry name" value="Tscrpt_reg_HTH_GntR"/>
</dbReference>
<feature type="domain" description="HTH gntR-type" evidence="4">
    <location>
        <begin position="14"/>
        <end position="81"/>
    </location>
</feature>
<evidence type="ECO:0000313" key="5">
    <source>
        <dbReference type="EMBL" id="KEJ92769.1"/>
    </source>
</evidence>
<gene>
    <name evidence="5" type="ORF">EH55_00905</name>
</gene>
<reference evidence="5 6" key="1">
    <citation type="submission" date="2014-04" db="EMBL/GenBank/DDBJ databases">
        <title>Draft Genome Sequence of Synergistes jonesii.</title>
        <authorList>
            <person name="Coil D.A."/>
            <person name="Eisen J.A."/>
            <person name="Holland-Moritz H.E."/>
        </authorList>
    </citation>
    <scope>NUCLEOTIDE SEQUENCE [LARGE SCALE GENOMIC DNA]</scope>
    <source>
        <strain evidence="5 6">78-1</strain>
    </source>
</reference>
<dbReference type="GeneID" id="90983103"/>
<proteinExistence type="predicted"/>
<comment type="caution">
    <text evidence="5">The sequence shown here is derived from an EMBL/GenBank/DDBJ whole genome shotgun (WGS) entry which is preliminary data.</text>
</comment>
<dbReference type="Gene3D" id="1.10.10.10">
    <property type="entry name" value="Winged helix-like DNA-binding domain superfamily/Winged helix DNA-binding domain"/>
    <property type="match status" value="1"/>
</dbReference>
<sequence length="226" mass="26144">MDAAKHQDEHKKNQSLSSMVYETLKQRIINGELLPGSVMMERTLAEDFKISRTPVREALKLLLQEGWIIWEERRKAVVSEIKESDVIELFKLRDMIEHFAIKSIIESGEPQVLAGSLVPITNEMEKLKGSPTEFMKKDMEFHSAIVDKLGITKLAPLWSKIYDDMRRLDVQSIYPKRDADLIIAEHRRLINAFWNGDVNEALECISEHCAQILKVYQLKHTAKKED</sequence>
<dbReference type="OrthoDB" id="9781630at2"/>
<dbReference type="SUPFAM" id="SSF48008">
    <property type="entry name" value="GntR ligand-binding domain-like"/>
    <property type="match status" value="1"/>
</dbReference>
<dbReference type="RefSeq" id="WP_037975061.1">
    <property type="nucleotide sequence ID" value="NZ_JAXDSK010000027.1"/>
</dbReference>
<accession>A0A073ISJ1</accession>
<dbReference type="Pfam" id="PF07729">
    <property type="entry name" value="FCD"/>
    <property type="match status" value="1"/>
</dbReference>
<dbReference type="Pfam" id="PF00392">
    <property type="entry name" value="GntR"/>
    <property type="match status" value="1"/>
</dbReference>
<protein>
    <recommendedName>
        <fullName evidence="4">HTH gntR-type domain-containing protein</fullName>
    </recommendedName>
</protein>
<dbReference type="SMART" id="SM00345">
    <property type="entry name" value="HTH_GNTR"/>
    <property type="match status" value="1"/>
</dbReference>
<dbReference type="PATRIC" id="fig|2754.20.peg.1627"/>
<dbReference type="EMBL" id="JMKI01000016">
    <property type="protein sequence ID" value="KEJ92769.1"/>
    <property type="molecule type" value="Genomic_DNA"/>
</dbReference>
<keyword evidence="3" id="KW-0804">Transcription</keyword>
<dbReference type="GO" id="GO:0003700">
    <property type="term" value="F:DNA-binding transcription factor activity"/>
    <property type="evidence" value="ECO:0007669"/>
    <property type="project" value="InterPro"/>
</dbReference>
<keyword evidence="2" id="KW-0238">DNA-binding</keyword>
<evidence type="ECO:0000256" key="2">
    <source>
        <dbReference type="ARBA" id="ARBA00023125"/>
    </source>
</evidence>
<evidence type="ECO:0000256" key="3">
    <source>
        <dbReference type="ARBA" id="ARBA00023163"/>
    </source>
</evidence>
<dbReference type="AlphaFoldDB" id="A0A073ISJ1"/>
<evidence type="ECO:0000256" key="1">
    <source>
        <dbReference type="ARBA" id="ARBA00023015"/>
    </source>
</evidence>
<dbReference type="PANTHER" id="PTHR43537:SF45">
    <property type="entry name" value="GNTR FAMILY REGULATORY PROTEIN"/>
    <property type="match status" value="1"/>
</dbReference>
<dbReference type="PANTHER" id="PTHR43537">
    <property type="entry name" value="TRANSCRIPTIONAL REGULATOR, GNTR FAMILY"/>
    <property type="match status" value="1"/>
</dbReference>
<dbReference type="PROSITE" id="PS50949">
    <property type="entry name" value="HTH_GNTR"/>
    <property type="match status" value="1"/>
</dbReference>
<dbReference type="InterPro" id="IPR036390">
    <property type="entry name" value="WH_DNA-bd_sf"/>
</dbReference>
<dbReference type="STRING" id="2754.EH55_00905"/>
<keyword evidence="1" id="KW-0805">Transcription regulation</keyword>
<dbReference type="GO" id="GO:0003677">
    <property type="term" value="F:DNA binding"/>
    <property type="evidence" value="ECO:0007669"/>
    <property type="project" value="UniProtKB-KW"/>
</dbReference>
<evidence type="ECO:0000259" key="4">
    <source>
        <dbReference type="PROSITE" id="PS50949"/>
    </source>
</evidence>
<dbReference type="Proteomes" id="UP000027665">
    <property type="component" value="Unassembled WGS sequence"/>
</dbReference>
<dbReference type="InterPro" id="IPR008920">
    <property type="entry name" value="TF_FadR/GntR_C"/>
</dbReference>
<dbReference type="SUPFAM" id="SSF46785">
    <property type="entry name" value="Winged helix' DNA-binding domain"/>
    <property type="match status" value="1"/>
</dbReference>
<dbReference type="Gene3D" id="1.20.120.530">
    <property type="entry name" value="GntR ligand-binding domain-like"/>
    <property type="match status" value="1"/>
</dbReference>
<keyword evidence="6" id="KW-1185">Reference proteome</keyword>
<evidence type="ECO:0000313" key="6">
    <source>
        <dbReference type="Proteomes" id="UP000027665"/>
    </source>
</evidence>
<dbReference type="PRINTS" id="PR00035">
    <property type="entry name" value="HTHGNTR"/>
</dbReference>
<dbReference type="eggNOG" id="COG1802">
    <property type="taxonomic scope" value="Bacteria"/>
</dbReference>
<organism evidence="5 6">
    <name type="scientific">Synergistes jonesii</name>
    <dbReference type="NCBI Taxonomy" id="2754"/>
    <lineage>
        <taxon>Bacteria</taxon>
        <taxon>Thermotogati</taxon>
        <taxon>Synergistota</taxon>
        <taxon>Synergistia</taxon>
        <taxon>Synergistales</taxon>
        <taxon>Synergistaceae</taxon>
        <taxon>Synergistes</taxon>
    </lineage>
</organism>
<dbReference type="CDD" id="cd07377">
    <property type="entry name" value="WHTH_GntR"/>
    <property type="match status" value="1"/>
</dbReference>
<name>A0A073ISJ1_9BACT</name>